<feature type="transmembrane region" description="Helical" evidence="1">
    <location>
        <begin position="37"/>
        <end position="58"/>
    </location>
</feature>
<proteinExistence type="predicted"/>
<accession>A0AAV4U950</accession>
<dbReference type="InterPro" id="IPR002656">
    <property type="entry name" value="Acyl_transf_3_dom"/>
</dbReference>
<organism evidence="3 4">
    <name type="scientific">Caerostris darwini</name>
    <dbReference type="NCBI Taxonomy" id="1538125"/>
    <lineage>
        <taxon>Eukaryota</taxon>
        <taxon>Metazoa</taxon>
        <taxon>Ecdysozoa</taxon>
        <taxon>Arthropoda</taxon>
        <taxon>Chelicerata</taxon>
        <taxon>Arachnida</taxon>
        <taxon>Araneae</taxon>
        <taxon>Araneomorphae</taxon>
        <taxon>Entelegynae</taxon>
        <taxon>Araneoidea</taxon>
        <taxon>Araneidae</taxon>
        <taxon>Caerostris</taxon>
    </lineage>
</organism>
<name>A0AAV4U950_9ARAC</name>
<protein>
    <submittedName>
        <fullName evidence="3">Nose resistant to fluoxetine protein 6</fullName>
    </submittedName>
</protein>
<dbReference type="EMBL" id="BPLQ01010895">
    <property type="protein sequence ID" value="GIY54230.1"/>
    <property type="molecule type" value="Genomic_DNA"/>
</dbReference>
<feature type="transmembrane region" description="Helical" evidence="1">
    <location>
        <begin position="112"/>
        <end position="133"/>
    </location>
</feature>
<dbReference type="GO" id="GO:0016747">
    <property type="term" value="F:acyltransferase activity, transferring groups other than amino-acyl groups"/>
    <property type="evidence" value="ECO:0007669"/>
    <property type="project" value="InterPro"/>
</dbReference>
<feature type="transmembrane region" description="Helical" evidence="1">
    <location>
        <begin position="226"/>
        <end position="244"/>
    </location>
</feature>
<keyword evidence="1" id="KW-1133">Transmembrane helix</keyword>
<reference evidence="3 4" key="1">
    <citation type="submission" date="2021-06" db="EMBL/GenBank/DDBJ databases">
        <title>Caerostris darwini draft genome.</title>
        <authorList>
            <person name="Kono N."/>
            <person name="Arakawa K."/>
        </authorList>
    </citation>
    <scope>NUCLEOTIDE SEQUENCE [LARGE SCALE GENOMIC DNA]</scope>
</reference>
<keyword evidence="1" id="KW-0472">Membrane</keyword>
<dbReference type="AlphaFoldDB" id="A0AAV4U950"/>
<dbReference type="PANTHER" id="PTHR11161">
    <property type="entry name" value="O-ACYLTRANSFERASE"/>
    <property type="match status" value="1"/>
</dbReference>
<comment type="caution">
    <text evidence="3">The sequence shown here is derived from an EMBL/GenBank/DDBJ whole genome shotgun (WGS) entry which is preliminary data.</text>
</comment>
<feature type="transmembrane region" description="Helical" evidence="1">
    <location>
        <begin position="180"/>
        <end position="206"/>
    </location>
</feature>
<feature type="transmembrane region" description="Helical" evidence="1">
    <location>
        <begin position="12"/>
        <end position="30"/>
    </location>
</feature>
<sequence>MFLQCVHPTWYLSADFQLYVISIVFLYVLYKYPKLGISMICSAILACSVVVGLLTIRWDLPPTIQVSSGNSEKIQDTVDIVHMKTFTHAGPYFVGIILGFLMIKYKDIRMPWCVNVCGWFASTLLCLTSVYGAHRWNIGDPHGPMLTAIFAAVHRTTFAMGVGWVTFACVTGHGGVVNKFLSWSLLTPVSRLTFMIYLLHSLVIWVRMGSLRERLYFSHYNMLYEYVGNVVTTLILSVPFYLLLEAPLSNLERLVFSRVRNTKDESPGEKQNGHLAENVVNFPNGLNSDNKNSTFSVVELTGVKRLDLLQNGEHSGNLKDITDK</sequence>
<evidence type="ECO:0000259" key="2">
    <source>
        <dbReference type="Pfam" id="PF01757"/>
    </source>
</evidence>
<feature type="transmembrane region" description="Helical" evidence="1">
    <location>
        <begin position="89"/>
        <end position="105"/>
    </location>
</feature>
<feature type="domain" description="Acyltransferase 3" evidence="2">
    <location>
        <begin position="3"/>
        <end position="241"/>
    </location>
</feature>
<gene>
    <name evidence="3" type="primary">nrf-6_19</name>
    <name evidence="3" type="ORF">CDAR_171971</name>
</gene>
<evidence type="ECO:0000256" key="1">
    <source>
        <dbReference type="SAM" id="Phobius"/>
    </source>
</evidence>
<dbReference type="PANTHER" id="PTHR11161:SF0">
    <property type="entry name" value="O-ACYLTRANSFERASE LIKE PROTEIN"/>
    <property type="match status" value="1"/>
</dbReference>
<keyword evidence="1" id="KW-0812">Transmembrane</keyword>
<evidence type="ECO:0000313" key="3">
    <source>
        <dbReference type="EMBL" id="GIY54230.1"/>
    </source>
</evidence>
<keyword evidence="4" id="KW-1185">Reference proteome</keyword>
<dbReference type="Proteomes" id="UP001054837">
    <property type="component" value="Unassembled WGS sequence"/>
</dbReference>
<evidence type="ECO:0000313" key="4">
    <source>
        <dbReference type="Proteomes" id="UP001054837"/>
    </source>
</evidence>
<dbReference type="Pfam" id="PF01757">
    <property type="entry name" value="Acyl_transf_3"/>
    <property type="match status" value="1"/>
</dbReference>
<dbReference type="InterPro" id="IPR052728">
    <property type="entry name" value="O2_lipid_transport_reg"/>
</dbReference>